<reference evidence="2" key="1">
    <citation type="journal article" date="2014" name="Front. Microbiol.">
        <title>High frequency of phylogenetically diverse reductive dehalogenase-homologous genes in deep subseafloor sedimentary metagenomes.</title>
        <authorList>
            <person name="Kawai M."/>
            <person name="Futagami T."/>
            <person name="Toyoda A."/>
            <person name="Takaki Y."/>
            <person name="Nishi S."/>
            <person name="Hori S."/>
            <person name="Arai W."/>
            <person name="Tsubouchi T."/>
            <person name="Morono Y."/>
            <person name="Uchiyama I."/>
            <person name="Ito T."/>
            <person name="Fujiyama A."/>
            <person name="Inagaki F."/>
            <person name="Takami H."/>
        </authorList>
    </citation>
    <scope>NUCLEOTIDE SEQUENCE</scope>
    <source>
        <strain evidence="2">Expedition CK06-06</strain>
    </source>
</reference>
<dbReference type="EMBL" id="BARS01048067">
    <property type="protein sequence ID" value="GAG32515.1"/>
    <property type="molecule type" value="Genomic_DNA"/>
</dbReference>
<dbReference type="InterPro" id="IPR036938">
    <property type="entry name" value="PAP2/HPO_sf"/>
</dbReference>
<protein>
    <recommendedName>
        <fullName evidence="1">Phosphatidic acid phosphatase type 2/haloperoxidase domain-containing protein</fullName>
    </recommendedName>
</protein>
<dbReference type="Gene3D" id="1.20.144.10">
    <property type="entry name" value="Phosphatidic acid phosphatase type 2/haloperoxidase"/>
    <property type="match status" value="1"/>
</dbReference>
<proteinExistence type="predicted"/>
<feature type="non-terminal residue" evidence="2">
    <location>
        <position position="243"/>
    </location>
</feature>
<feature type="non-terminal residue" evidence="2">
    <location>
        <position position="1"/>
    </location>
</feature>
<sequence length="243" mass="26029">SAIRQAEPTGQTPATDPALQTGQMVRLTNLESLETVGYGSAQPITATEMDTSSVGVSKWDTFMSDAWELPGVTVDNAVTVVQNPTNLVILGVAGGLSIWGEFDFDNRLDERLRGRDIINDDWTIAVGTAGNPGTHFGIATALYAHGLLTENPKTYDFGKTLTHALVLNGLSTVALKLAANNHSPNGERWAWPSGHTSSTITVASVVHEYYGLLPAAPLYALTGLVMYERMITGEHWASDVIFG</sequence>
<name>X0WPF4_9ZZZZ</name>
<gene>
    <name evidence="2" type="ORF">S01H1_72114</name>
</gene>
<dbReference type="SUPFAM" id="SSF48317">
    <property type="entry name" value="Acid phosphatase/Vanadium-dependent haloperoxidase"/>
    <property type="match status" value="1"/>
</dbReference>
<dbReference type="Pfam" id="PF01569">
    <property type="entry name" value="PAP2"/>
    <property type="match status" value="1"/>
</dbReference>
<evidence type="ECO:0000259" key="1">
    <source>
        <dbReference type="Pfam" id="PF01569"/>
    </source>
</evidence>
<evidence type="ECO:0000313" key="2">
    <source>
        <dbReference type="EMBL" id="GAG32515.1"/>
    </source>
</evidence>
<dbReference type="InterPro" id="IPR000326">
    <property type="entry name" value="PAP2/HPO"/>
</dbReference>
<feature type="domain" description="Phosphatidic acid phosphatase type 2/haloperoxidase" evidence="1">
    <location>
        <begin position="187"/>
        <end position="243"/>
    </location>
</feature>
<dbReference type="AlphaFoldDB" id="X0WPF4"/>
<comment type="caution">
    <text evidence="2">The sequence shown here is derived from an EMBL/GenBank/DDBJ whole genome shotgun (WGS) entry which is preliminary data.</text>
</comment>
<accession>X0WPF4</accession>
<organism evidence="2">
    <name type="scientific">marine sediment metagenome</name>
    <dbReference type="NCBI Taxonomy" id="412755"/>
    <lineage>
        <taxon>unclassified sequences</taxon>
        <taxon>metagenomes</taxon>
        <taxon>ecological metagenomes</taxon>
    </lineage>
</organism>